<dbReference type="SUPFAM" id="SSF53187">
    <property type="entry name" value="Zn-dependent exopeptidases"/>
    <property type="match status" value="1"/>
</dbReference>
<proteinExistence type="predicted"/>
<accession>A0ABV6YIY8</accession>
<feature type="domain" description="Photosynthesis system II assembly factor Ycf48/Hcf136-like" evidence="3">
    <location>
        <begin position="214"/>
        <end position="290"/>
    </location>
</feature>
<reference evidence="4 5" key="1">
    <citation type="submission" date="2024-09" db="EMBL/GenBank/DDBJ databases">
        <authorList>
            <person name="D'Angelo T."/>
        </authorList>
    </citation>
    <scope>NUCLEOTIDE SEQUENCE [LARGE SCALE GENOMIC DNA]</scope>
    <source>
        <strain evidence="4">SAG AM-320-E07</strain>
    </source>
</reference>
<keyword evidence="5" id="KW-1185">Reference proteome</keyword>
<dbReference type="InterPro" id="IPR028203">
    <property type="entry name" value="PSII_CF48-like_dom"/>
</dbReference>
<dbReference type="Pfam" id="PF04389">
    <property type="entry name" value="Peptidase_M28"/>
    <property type="match status" value="1"/>
</dbReference>
<evidence type="ECO:0000313" key="4">
    <source>
        <dbReference type="EMBL" id="MFC1572300.1"/>
    </source>
</evidence>
<feature type="domain" description="Peptidase M28" evidence="1">
    <location>
        <begin position="424"/>
        <end position="618"/>
    </location>
</feature>
<protein>
    <submittedName>
        <fullName evidence="4">M28 family peptidase</fullName>
    </submittedName>
</protein>
<feature type="domain" description="FlgD/Vpr Ig-like" evidence="2">
    <location>
        <begin position="661"/>
        <end position="720"/>
    </location>
</feature>
<comment type="caution">
    <text evidence="4">The sequence shown here is derived from an EMBL/GenBank/DDBJ whole genome shotgun (WGS) entry which is preliminary data.</text>
</comment>
<evidence type="ECO:0000259" key="1">
    <source>
        <dbReference type="Pfam" id="PF04389"/>
    </source>
</evidence>
<dbReference type="InterPro" id="IPR036278">
    <property type="entry name" value="Sialidase_sf"/>
</dbReference>
<gene>
    <name evidence="4" type="ORF">ACFL6M_01755</name>
</gene>
<dbReference type="SUPFAM" id="SSF110296">
    <property type="entry name" value="Oligoxyloglucan reducing end-specific cellobiohydrolase"/>
    <property type="match status" value="1"/>
</dbReference>
<dbReference type="InterPro" id="IPR007484">
    <property type="entry name" value="Peptidase_M28"/>
</dbReference>
<dbReference type="Gene3D" id="2.60.40.4070">
    <property type="match status" value="1"/>
</dbReference>
<dbReference type="InterPro" id="IPR015943">
    <property type="entry name" value="WD40/YVTN_repeat-like_dom_sf"/>
</dbReference>
<dbReference type="SUPFAM" id="SSF50939">
    <property type="entry name" value="Sialidases"/>
    <property type="match status" value="1"/>
</dbReference>
<name>A0ABV6YIY8_UNCEI</name>
<dbReference type="Gene3D" id="3.40.630.10">
    <property type="entry name" value="Zn peptidases"/>
    <property type="match status" value="1"/>
</dbReference>
<evidence type="ECO:0000259" key="3">
    <source>
        <dbReference type="Pfam" id="PF14870"/>
    </source>
</evidence>
<dbReference type="Proteomes" id="UP001593833">
    <property type="component" value="Unassembled WGS sequence"/>
</dbReference>
<dbReference type="PANTHER" id="PTHR12147:SF26">
    <property type="entry name" value="PEPTIDASE M28 DOMAIN-CONTAINING PROTEIN"/>
    <property type="match status" value="1"/>
</dbReference>
<dbReference type="InterPro" id="IPR025965">
    <property type="entry name" value="FlgD/Vpr_Ig-like"/>
</dbReference>
<dbReference type="EMBL" id="JBHPKH010000011">
    <property type="protein sequence ID" value="MFC1572300.1"/>
    <property type="molecule type" value="Genomic_DNA"/>
</dbReference>
<dbReference type="InterPro" id="IPR045175">
    <property type="entry name" value="M28_fam"/>
</dbReference>
<sequence>MPKHAPAVSHASLSARIACLLFVLALFGPSISWHAGADVPEGVMGPAAVLRESSETGIERTAALDSVITHAIGQISEMEIYTFLEQLTGEVPVQLDIGERTIATRFSASDGAQQAAEFLSDFFNANGYEVDHQVFRFPNNLFGIHVNPAGDGIFAGQYGQILWTEDGEAWTRTKNGIDHVTEMFNDVGAVGAAGSVVVSENGGDSWAVASSGVTMDLQAVDLLSYGFGWAVGNLGTIIRTVDGGETWTVQSSGVVSHLYDVTALSATSAVAVGAGGTILKTTNGGSSWSPRSSGVTLDLRGVDSSPSGLLAVGATGTALRSTNLGEDWFPTTTGVMGYLMDISIAGASSIAWAVGTAGGIVYTTDFGDNWVTQTSPSMVTLTSVSAVSGDEAWACATGGHILRTIDAGDAWEDRDHTIDAGWVNVEATMTGSSYPEEEVLLVGHFDSVSEISMELAPGADDNGSGIAVIHEVARAMRWIPWERTIRFVCFSGEEQGKYGSYAYVAQAVNEGRQIVAAFNLDSVGWNDTYFRIFSNETSGWLGDLADAAAAEYAPGLPTYHWFCPDCTWSDHYPFWVAGFDAICGIETWEPAPPQHHSTADTLGLLDIPLIVDVTKISIATIATVAGYDSLAPPPQGVDANDSVLRLCLHTARPNPTSSQALLRFSLPNTADALLQVYSPDGRVVRTLVDESRAAGEHVLAWDGRDQDGRRLGSGLYFYRLNVDDQVLTRKVMIAR</sequence>
<dbReference type="NCBIfam" id="TIGR04183">
    <property type="entry name" value="Por_Secre_tail"/>
    <property type="match status" value="1"/>
</dbReference>
<dbReference type="InterPro" id="IPR026444">
    <property type="entry name" value="Secre_tail"/>
</dbReference>
<dbReference type="Pfam" id="PF14870">
    <property type="entry name" value="PSII_BNR"/>
    <property type="match status" value="1"/>
</dbReference>
<evidence type="ECO:0000313" key="5">
    <source>
        <dbReference type="Proteomes" id="UP001593833"/>
    </source>
</evidence>
<dbReference type="PANTHER" id="PTHR12147">
    <property type="entry name" value="METALLOPEPTIDASE M28 FAMILY MEMBER"/>
    <property type="match status" value="1"/>
</dbReference>
<dbReference type="Pfam" id="PF13860">
    <property type="entry name" value="FlgD_ig"/>
    <property type="match status" value="1"/>
</dbReference>
<evidence type="ECO:0000259" key="2">
    <source>
        <dbReference type="Pfam" id="PF13860"/>
    </source>
</evidence>
<organism evidence="4 5">
    <name type="scientific">Eiseniibacteriota bacterium</name>
    <dbReference type="NCBI Taxonomy" id="2212470"/>
    <lineage>
        <taxon>Bacteria</taxon>
        <taxon>Candidatus Eiseniibacteriota</taxon>
    </lineage>
</organism>
<dbReference type="Gene3D" id="2.130.10.10">
    <property type="entry name" value="YVTN repeat-like/Quinoprotein amine dehydrogenase"/>
    <property type="match status" value="1"/>
</dbReference>